<dbReference type="EMBL" id="OX465084">
    <property type="protein sequence ID" value="CAI9298569.1"/>
    <property type="molecule type" value="Genomic_DNA"/>
</dbReference>
<evidence type="ECO:0000313" key="2">
    <source>
        <dbReference type="EMBL" id="CAI9298569.1"/>
    </source>
</evidence>
<name>A0AA36EJR1_LACSI</name>
<evidence type="ECO:0000256" key="1">
    <source>
        <dbReference type="SAM" id="MobiDB-lite"/>
    </source>
</evidence>
<keyword evidence="3" id="KW-1185">Reference proteome</keyword>
<sequence length="487" mass="55092">MTKFVEANPSKRKDMPKRGRGRPPKAQSAKSTFTSNKIMKYEDLYDVNVRRESYNDSLLKSEPSSPKQLQPGNGGITYRESLMKFCKDLGPTARKIALRKLLGQGVNYQTRHQLQPLLPSLDVNQPHSRFLDLNSTNSSVRIATPNQASQPLMGFGDYKGKRIMVDDGKSNFNKRDVGDNLEFLLGKQKTGVQICKNYQQNGGDGSSENQDLVCKNLGYGQVGSWMTINQIGSLLSNYNGNLNKNINNVNGIEDVEGAPRNKNINSCVHPSTYVQPSKKIFSSSFAMNDIPWVPPPSTPVAPLQKWWLQPPETKNLVLNDGLCREPELELALASYMQTSNQQPKVWIENSWAQNQPSQFHQSNLHGTYQQQQPQPHQFLSYQNVFNNDDSQLQERLLMPIPPKLWSQTEMFGVVPKQDSFPFVCHFAEVDVKSLNELLRWPNMLYSTCKAPSSPRTSSERKNGVFIFCGKQARESINEEKLNAKMLM</sequence>
<organism evidence="2 3">
    <name type="scientific">Lactuca saligna</name>
    <name type="common">Willowleaf lettuce</name>
    <dbReference type="NCBI Taxonomy" id="75948"/>
    <lineage>
        <taxon>Eukaryota</taxon>
        <taxon>Viridiplantae</taxon>
        <taxon>Streptophyta</taxon>
        <taxon>Embryophyta</taxon>
        <taxon>Tracheophyta</taxon>
        <taxon>Spermatophyta</taxon>
        <taxon>Magnoliopsida</taxon>
        <taxon>eudicotyledons</taxon>
        <taxon>Gunneridae</taxon>
        <taxon>Pentapetalae</taxon>
        <taxon>asterids</taxon>
        <taxon>campanulids</taxon>
        <taxon>Asterales</taxon>
        <taxon>Asteraceae</taxon>
        <taxon>Cichorioideae</taxon>
        <taxon>Cichorieae</taxon>
        <taxon>Lactucinae</taxon>
        <taxon>Lactuca</taxon>
    </lineage>
</organism>
<feature type="region of interest" description="Disordered" evidence="1">
    <location>
        <begin position="1"/>
        <end position="33"/>
    </location>
</feature>
<accession>A0AA36EJR1</accession>
<reference evidence="2" key="1">
    <citation type="submission" date="2023-04" db="EMBL/GenBank/DDBJ databases">
        <authorList>
            <person name="Vijverberg K."/>
            <person name="Xiong W."/>
            <person name="Schranz E."/>
        </authorList>
    </citation>
    <scope>NUCLEOTIDE SEQUENCE</scope>
</reference>
<proteinExistence type="predicted"/>
<evidence type="ECO:0000313" key="3">
    <source>
        <dbReference type="Proteomes" id="UP001177003"/>
    </source>
</evidence>
<gene>
    <name evidence="2" type="ORF">LSALG_LOCUS37325</name>
</gene>
<dbReference type="Proteomes" id="UP001177003">
    <property type="component" value="Chromosome 8"/>
</dbReference>
<dbReference type="AlphaFoldDB" id="A0AA36EJR1"/>
<protein>
    <submittedName>
        <fullName evidence="2">Uncharacterized protein</fullName>
    </submittedName>
</protein>